<protein>
    <submittedName>
        <fullName evidence="3">Uncharacterized protein</fullName>
    </submittedName>
</protein>
<organism evidence="3">
    <name type="scientific">Notodromas monacha</name>
    <dbReference type="NCBI Taxonomy" id="399045"/>
    <lineage>
        <taxon>Eukaryota</taxon>
        <taxon>Metazoa</taxon>
        <taxon>Ecdysozoa</taxon>
        <taxon>Arthropoda</taxon>
        <taxon>Crustacea</taxon>
        <taxon>Oligostraca</taxon>
        <taxon>Ostracoda</taxon>
        <taxon>Podocopa</taxon>
        <taxon>Podocopida</taxon>
        <taxon>Cypridocopina</taxon>
        <taxon>Cypridoidea</taxon>
        <taxon>Cyprididae</taxon>
        <taxon>Notodromas</taxon>
    </lineage>
</organism>
<dbReference type="GO" id="GO:0036064">
    <property type="term" value="C:ciliary basal body"/>
    <property type="evidence" value="ECO:0007669"/>
    <property type="project" value="TreeGrafter"/>
</dbReference>
<dbReference type="GO" id="GO:0060271">
    <property type="term" value="P:cilium assembly"/>
    <property type="evidence" value="ECO:0007669"/>
    <property type="project" value="TreeGrafter"/>
</dbReference>
<dbReference type="Pfam" id="PF23349">
    <property type="entry name" value="BBS7_hp"/>
    <property type="match status" value="1"/>
</dbReference>
<dbReference type="Proteomes" id="UP000678499">
    <property type="component" value="Unassembled WGS sequence"/>
</dbReference>
<dbReference type="GO" id="GO:0008104">
    <property type="term" value="P:intracellular protein localization"/>
    <property type="evidence" value="ECO:0007669"/>
    <property type="project" value="TreeGrafter"/>
</dbReference>
<evidence type="ECO:0000313" key="4">
    <source>
        <dbReference type="Proteomes" id="UP000678499"/>
    </source>
</evidence>
<dbReference type="GO" id="GO:0043005">
    <property type="term" value="C:neuron projection"/>
    <property type="evidence" value="ECO:0007669"/>
    <property type="project" value="TreeGrafter"/>
</dbReference>
<dbReference type="GO" id="GO:0005930">
    <property type="term" value="C:axoneme"/>
    <property type="evidence" value="ECO:0007669"/>
    <property type="project" value="TreeGrafter"/>
</dbReference>
<dbReference type="Pfam" id="PF23360">
    <property type="entry name" value="BBS7_GAE"/>
    <property type="match status" value="1"/>
</dbReference>
<sequence>MILNREEASYVVSLEVQTPIDIILLQSDIPVDLLDFEKNSAVVSFSKCDPDPADASATEKERLSGIRNHLLATYRCQANTTRLEVKIRTIEGQYGTLQAYIIPRVQPKSCVVRAFPIKPLSLHTRTKEFDNNRLAQRGDVSKESVIHALSLMSPKLQAHLKLSKQVQLIDGLKEIELHESDISFLDSEYQEILKNADQLKAQYNKQPCYLDRLYGMITDLYIDQYKFQGVNVKSRVPLLLDLLDNNYSLDSLTEFFQADF</sequence>
<feature type="domain" description="BBS7 GAE" evidence="2">
    <location>
        <begin position="1"/>
        <end position="115"/>
    </location>
</feature>
<dbReference type="AlphaFoldDB" id="A0A7R9GKZ9"/>
<evidence type="ECO:0000259" key="2">
    <source>
        <dbReference type="Pfam" id="PF23360"/>
    </source>
</evidence>
<feature type="domain" description="BBS7 helical hairpin" evidence="1">
    <location>
        <begin position="143"/>
        <end position="256"/>
    </location>
</feature>
<reference evidence="3" key="1">
    <citation type="submission" date="2020-11" db="EMBL/GenBank/DDBJ databases">
        <authorList>
            <person name="Tran Van P."/>
        </authorList>
    </citation>
    <scope>NUCLEOTIDE SEQUENCE</scope>
</reference>
<dbReference type="InterPro" id="IPR056335">
    <property type="entry name" value="BBS7_hairpin"/>
</dbReference>
<dbReference type="EMBL" id="OA894470">
    <property type="protein sequence ID" value="CAD7285196.1"/>
    <property type="molecule type" value="Genomic_DNA"/>
</dbReference>
<proteinExistence type="predicted"/>
<dbReference type="GO" id="GO:0034464">
    <property type="term" value="C:BBSome"/>
    <property type="evidence" value="ECO:0007669"/>
    <property type="project" value="TreeGrafter"/>
</dbReference>
<keyword evidence="4" id="KW-1185">Reference proteome</keyword>
<dbReference type="EMBL" id="CAJPEX010012433">
    <property type="protein sequence ID" value="CAG0925348.1"/>
    <property type="molecule type" value="Genomic_DNA"/>
</dbReference>
<gene>
    <name evidence="3" type="ORF">NMOB1V02_LOCUS12798</name>
</gene>
<dbReference type="PANTHER" id="PTHR16074:SF4">
    <property type="entry name" value="BARDET-BIEDL SYNDROME 7 PROTEIN"/>
    <property type="match status" value="1"/>
</dbReference>
<dbReference type="GO" id="GO:0016020">
    <property type="term" value="C:membrane"/>
    <property type="evidence" value="ECO:0007669"/>
    <property type="project" value="TreeGrafter"/>
</dbReference>
<name>A0A7R9GKZ9_9CRUS</name>
<evidence type="ECO:0000259" key="1">
    <source>
        <dbReference type="Pfam" id="PF23349"/>
    </source>
</evidence>
<evidence type="ECO:0000313" key="3">
    <source>
        <dbReference type="EMBL" id="CAD7285196.1"/>
    </source>
</evidence>
<accession>A0A7R9GKZ9</accession>
<dbReference type="InterPro" id="IPR056334">
    <property type="entry name" value="BBS7_GAE_dom"/>
</dbReference>
<dbReference type="PANTHER" id="PTHR16074">
    <property type="entry name" value="BARDET-BIEDL SYNDROME 7 PROTEIN"/>
    <property type="match status" value="1"/>
</dbReference>
<dbReference type="OrthoDB" id="414590at2759"/>